<dbReference type="OrthoDB" id="771637at2"/>
<accession>A0A2T0U900</accession>
<dbReference type="RefSeq" id="WP_106291563.1">
    <property type="nucleotide sequence ID" value="NZ_PVTH01000002.1"/>
</dbReference>
<organism evidence="1 2">
    <name type="scientific">Arcticibacter pallidicorallinus</name>
    <dbReference type="NCBI Taxonomy" id="1259464"/>
    <lineage>
        <taxon>Bacteria</taxon>
        <taxon>Pseudomonadati</taxon>
        <taxon>Bacteroidota</taxon>
        <taxon>Sphingobacteriia</taxon>
        <taxon>Sphingobacteriales</taxon>
        <taxon>Sphingobacteriaceae</taxon>
        <taxon>Arcticibacter</taxon>
    </lineage>
</organism>
<proteinExistence type="predicted"/>
<keyword evidence="2" id="KW-1185">Reference proteome</keyword>
<evidence type="ECO:0000313" key="1">
    <source>
        <dbReference type="EMBL" id="PRY54399.1"/>
    </source>
</evidence>
<sequence>MTQNRALSIENWIKTMGFRLTKSHSLDNRKKKIRYYTLGNFGVYEEITPSKSTSGQKKKFISWTPWGVDIEVNSVTDLWCAYEEFEMYNPNFVTN</sequence>
<reference evidence="1 2" key="1">
    <citation type="submission" date="2018-03" db="EMBL/GenBank/DDBJ databases">
        <title>Genomic Encyclopedia of Type Strains, Phase III (KMG-III): the genomes of soil and plant-associated and newly described type strains.</title>
        <authorList>
            <person name="Whitman W."/>
        </authorList>
    </citation>
    <scope>NUCLEOTIDE SEQUENCE [LARGE SCALE GENOMIC DNA]</scope>
    <source>
        <strain evidence="1 2">CGMCC 1.9313</strain>
    </source>
</reference>
<name>A0A2T0U900_9SPHI</name>
<gene>
    <name evidence="1" type="ORF">B0I27_102165</name>
</gene>
<evidence type="ECO:0000313" key="2">
    <source>
        <dbReference type="Proteomes" id="UP000238034"/>
    </source>
</evidence>
<dbReference type="Proteomes" id="UP000238034">
    <property type="component" value="Unassembled WGS sequence"/>
</dbReference>
<comment type="caution">
    <text evidence="1">The sequence shown here is derived from an EMBL/GenBank/DDBJ whole genome shotgun (WGS) entry which is preliminary data.</text>
</comment>
<dbReference type="AlphaFoldDB" id="A0A2T0U900"/>
<dbReference type="EMBL" id="PVTH01000002">
    <property type="protein sequence ID" value="PRY54399.1"/>
    <property type="molecule type" value="Genomic_DNA"/>
</dbReference>
<protein>
    <submittedName>
        <fullName evidence="1">Uncharacterized protein</fullName>
    </submittedName>
</protein>